<keyword evidence="2" id="KW-0812">Transmembrane</keyword>
<feature type="compositionally biased region" description="Basic and acidic residues" evidence="1">
    <location>
        <begin position="41"/>
        <end position="77"/>
    </location>
</feature>
<keyword evidence="2" id="KW-0472">Membrane</keyword>
<evidence type="ECO:0008006" key="5">
    <source>
        <dbReference type="Google" id="ProtNLM"/>
    </source>
</evidence>
<organism evidence="3 4">
    <name type="scientific">Actinomycetospora flava</name>
    <dbReference type="NCBI Taxonomy" id="3129232"/>
    <lineage>
        <taxon>Bacteria</taxon>
        <taxon>Bacillati</taxon>
        <taxon>Actinomycetota</taxon>
        <taxon>Actinomycetes</taxon>
        <taxon>Pseudonocardiales</taxon>
        <taxon>Pseudonocardiaceae</taxon>
        <taxon>Actinomycetospora</taxon>
    </lineage>
</organism>
<evidence type="ECO:0000256" key="2">
    <source>
        <dbReference type="SAM" id="Phobius"/>
    </source>
</evidence>
<dbReference type="PRINTS" id="PR00239">
    <property type="entry name" value="RHODOPSNTAIL"/>
</dbReference>
<evidence type="ECO:0000256" key="1">
    <source>
        <dbReference type="SAM" id="MobiDB-lite"/>
    </source>
</evidence>
<gene>
    <name evidence="3" type="ORF">WCD58_18985</name>
</gene>
<feature type="region of interest" description="Disordered" evidence="1">
    <location>
        <begin position="176"/>
        <end position="305"/>
    </location>
</feature>
<dbReference type="RefSeq" id="WP_337704631.1">
    <property type="nucleotide sequence ID" value="NZ_JBBEGM010000008.1"/>
</dbReference>
<accession>A0ABU8M7F4</accession>
<reference evidence="3 4" key="1">
    <citation type="submission" date="2024-03" db="EMBL/GenBank/DDBJ databases">
        <title>Actinomycetospora sp. OC33-EN07, a novel actinomycete isolated from wild orchid (Aerides multiflora).</title>
        <authorList>
            <person name="Suriyachadkun C."/>
        </authorList>
    </citation>
    <scope>NUCLEOTIDE SEQUENCE [LARGE SCALE GENOMIC DNA]</scope>
    <source>
        <strain evidence="3 4">OC33-EN07</strain>
    </source>
</reference>
<feature type="compositionally biased region" description="Pro residues" evidence="1">
    <location>
        <begin position="269"/>
        <end position="291"/>
    </location>
</feature>
<comment type="caution">
    <text evidence="3">The sequence shown here is derived from an EMBL/GenBank/DDBJ whole genome shotgun (WGS) entry which is preliminary data.</text>
</comment>
<feature type="compositionally biased region" description="Basic and acidic residues" evidence="1">
    <location>
        <begin position="178"/>
        <end position="192"/>
    </location>
</feature>
<keyword evidence="4" id="KW-1185">Reference proteome</keyword>
<feature type="transmembrane region" description="Helical" evidence="2">
    <location>
        <begin position="6"/>
        <end position="25"/>
    </location>
</feature>
<keyword evidence="2" id="KW-1133">Transmembrane helix</keyword>
<evidence type="ECO:0000313" key="3">
    <source>
        <dbReference type="EMBL" id="MEJ2863260.1"/>
    </source>
</evidence>
<dbReference type="EMBL" id="JBBEGM010000008">
    <property type="protein sequence ID" value="MEJ2863260.1"/>
    <property type="molecule type" value="Genomic_DNA"/>
</dbReference>
<proteinExistence type="predicted"/>
<sequence length="305" mass="32347">MGTVAVVIVIVVVLLVVAGIAALVLSRRRRQQELQQEFGPEYERRVSETGDRKEAERELRQRKERHDQHQLRDLQPDERQRFHADWQQVQRGFVDDPGGAVEHADALLVTIMRARGYPVEGGERRTDDLSVAQPHLVGDYREAQRVVTAHRQGTASTEDLRGAFTAFRTLVEAMLDDGGGRDGDQRGGDHRGVAGTTERIPGAGGGGDDGRIGHPNAGTERIAPQHAAGPGAPPGGAPPQGPPPQGVPPQGVPQQAPPQGVPQQAAPPQGAPPQGPPPGGPAGPGRPPSTPPASGGPDGHQERRR</sequence>
<feature type="compositionally biased region" description="Pro residues" evidence="1">
    <location>
        <begin position="231"/>
        <end position="260"/>
    </location>
</feature>
<protein>
    <recommendedName>
        <fullName evidence="5">Secreted protein</fullName>
    </recommendedName>
</protein>
<name>A0ABU8M7F4_9PSEU</name>
<evidence type="ECO:0000313" key="4">
    <source>
        <dbReference type="Proteomes" id="UP001369736"/>
    </source>
</evidence>
<feature type="region of interest" description="Disordered" evidence="1">
    <location>
        <begin position="36"/>
        <end position="77"/>
    </location>
</feature>
<dbReference type="Proteomes" id="UP001369736">
    <property type="component" value="Unassembled WGS sequence"/>
</dbReference>